<evidence type="ECO:0000313" key="1">
    <source>
        <dbReference type="EMBL" id="CAG8671277.1"/>
    </source>
</evidence>
<feature type="non-terminal residue" evidence="1">
    <location>
        <position position="169"/>
    </location>
</feature>
<comment type="caution">
    <text evidence="1">The sequence shown here is derived from an EMBL/GenBank/DDBJ whole genome shotgun (WGS) entry which is preliminary data.</text>
</comment>
<dbReference type="Proteomes" id="UP000789396">
    <property type="component" value="Unassembled WGS sequence"/>
</dbReference>
<dbReference type="EMBL" id="CAJVPZ010016181">
    <property type="protein sequence ID" value="CAG8671277.1"/>
    <property type="molecule type" value="Genomic_DNA"/>
</dbReference>
<protein>
    <submittedName>
        <fullName evidence="1">15481_t:CDS:1</fullName>
    </submittedName>
</protein>
<dbReference type="AlphaFoldDB" id="A0A9N9ECR4"/>
<name>A0A9N9ECR4_9GLOM</name>
<proteinExistence type="predicted"/>
<dbReference type="OrthoDB" id="5561232at2759"/>
<keyword evidence="2" id="KW-1185">Reference proteome</keyword>
<gene>
    <name evidence="1" type="ORF">RFULGI_LOCUS9241</name>
</gene>
<reference evidence="1" key="1">
    <citation type="submission" date="2021-06" db="EMBL/GenBank/DDBJ databases">
        <authorList>
            <person name="Kallberg Y."/>
            <person name="Tangrot J."/>
            <person name="Rosling A."/>
        </authorList>
    </citation>
    <scope>NUCLEOTIDE SEQUENCE</scope>
    <source>
        <strain evidence="1">IN212</strain>
    </source>
</reference>
<sequence length="169" mass="18770">MSDDISSTSVGISKIHTFPSTESFAVAVQHVDNLVNDFGDVLAEKVSAVVINFELRDEQLFVNNVPVPLGINSIQVIEAKVIPETQDIFKYENNFNSGLITVEVSTVTESLYTEEKGGSLRRLKISIRIVEIDGTKVNQVDDIRKAFEFRSLETANDSQDSEIATIYLK</sequence>
<evidence type="ECO:0000313" key="2">
    <source>
        <dbReference type="Proteomes" id="UP000789396"/>
    </source>
</evidence>
<organism evidence="1 2">
    <name type="scientific">Racocetra fulgida</name>
    <dbReference type="NCBI Taxonomy" id="60492"/>
    <lineage>
        <taxon>Eukaryota</taxon>
        <taxon>Fungi</taxon>
        <taxon>Fungi incertae sedis</taxon>
        <taxon>Mucoromycota</taxon>
        <taxon>Glomeromycotina</taxon>
        <taxon>Glomeromycetes</taxon>
        <taxon>Diversisporales</taxon>
        <taxon>Gigasporaceae</taxon>
        <taxon>Racocetra</taxon>
    </lineage>
</organism>
<accession>A0A9N9ECR4</accession>